<evidence type="ECO:0000313" key="2">
    <source>
        <dbReference type="EMBL" id="GAO41574.1"/>
    </source>
</evidence>
<accession>A0A0E9MVG8</accession>
<name>A0A0E9MVG8_9BACT</name>
<keyword evidence="1" id="KW-0812">Transmembrane</keyword>
<dbReference type="STRING" id="1220578.FPE01S_01_05880"/>
<evidence type="ECO:0000256" key="1">
    <source>
        <dbReference type="SAM" id="Phobius"/>
    </source>
</evidence>
<dbReference type="EMBL" id="BBWV01000001">
    <property type="protein sequence ID" value="GAO41574.1"/>
    <property type="molecule type" value="Genomic_DNA"/>
</dbReference>
<evidence type="ECO:0000313" key="3">
    <source>
        <dbReference type="Proteomes" id="UP000033121"/>
    </source>
</evidence>
<dbReference type="RefSeq" id="WP_046367417.1">
    <property type="nucleotide sequence ID" value="NZ_BBWV01000001.1"/>
</dbReference>
<sequence>MKHIRIGYLLVTTWLLAITTEIFAQDKIVIDKDQAAGFLERNWIWLSIVALAILIIIFSGSGRRRASTTTTTKVVKDDVGNVTRVETTKTSE</sequence>
<comment type="caution">
    <text evidence="2">The sequence shown here is derived from an EMBL/GenBank/DDBJ whole genome shotgun (WGS) entry which is preliminary data.</text>
</comment>
<protein>
    <submittedName>
        <fullName evidence="2">Uncharacterized protein</fullName>
    </submittedName>
</protein>
<gene>
    <name evidence="2" type="ORF">FPE01S_01_05880</name>
</gene>
<keyword evidence="1" id="KW-0472">Membrane</keyword>
<feature type="transmembrane region" description="Helical" evidence="1">
    <location>
        <begin position="43"/>
        <end position="60"/>
    </location>
</feature>
<proteinExistence type="predicted"/>
<dbReference type="AlphaFoldDB" id="A0A0E9MVG8"/>
<organism evidence="2 3">
    <name type="scientific">Flavihumibacter petaseus NBRC 106054</name>
    <dbReference type="NCBI Taxonomy" id="1220578"/>
    <lineage>
        <taxon>Bacteria</taxon>
        <taxon>Pseudomonadati</taxon>
        <taxon>Bacteroidota</taxon>
        <taxon>Chitinophagia</taxon>
        <taxon>Chitinophagales</taxon>
        <taxon>Chitinophagaceae</taxon>
        <taxon>Flavihumibacter</taxon>
    </lineage>
</organism>
<reference evidence="2 3" key="1">
    <citation type="submission" date="2015-04" db="EMBL/GenBank/DDBJ databases">
        <title>Whole genome shotgun sequence of Flavihumibacter petaseus NBRC 106054.</title>
        <authorList>
            <person name="Miyazawa S."/>
            <person name="Hosoyama A."/>
            <person name="Hashimoto M."/>
            <person name="Noguchi M."/>
            <person name="Tsuchikane K."/>
            <person name="Ohji S."/>
            <person name="Yamazoe A."/>
            <person name="Ichikawa N."/>
            <person name="Kimura A."/>
            <person name="Fujita N."/>
        </authorList>
    </citation>
    <scope>NUCLEOTIDE SEQUENCE [LARGE SCALE GENOMIC DNA]</scope>
    <source>
        <strain evidence="2 3">NBRC 106054</strain>
    </source>
</reference>
<keyword evidence="3" id="KW-1185">Reference proteome</keyword>
<dbReference type="Proteomes" id="UP000033121">
    <property type="component" value="Unassembled WGS sequence"/>
</dbReference>
<keyword evidence="1" id="KW-1133">Transmembrane helix</keyword>